<evidence type="ECO:0000313" key="2">
    <source>
        <dbReference type="Proteomes" id="UP000216024"/>
    </source>
</evidence>
<reference evidence="1 2" key="1">
    <citation type="submission" date="2017-06" db="EMBL/GenBank/DDBJ databases">
        <title>Draft genome sequence of anaerobic fermentative bacterium Anaeromicrobium sediminis DY2726D isolated from West Pacific Ocean sediments.</title>
        <authorList>
            <person name="Zeng X."/>
        </authorList>
    </citation>
    <scope>NUCLEOTIDE SEQUENCE [LARGE SCALE GENOMIC DNA]</scope>
    <source>
        <strain evidence="1 2">DY2726D</strain>
    </source>
</reference>
<protein>
    <submittedName>
        <fullName evidence="1">Uncharacterized protein</fullName>
    </submittedName>
</protein>
<accession>A0A267MI03</accession>
<dbReference type="EMBL" id="NIBG01000009">
    <property type="protein sequence ID" value="PAB59214.1"/>
    <property type="molecule type" value="Genomic_DNA"/>
</dbReference>
<dbReference type="Proteomes" id="UP000216024">
    <property type="component" value="Unassembled WGS sequence"/>
</dbReference>
<comment type="caution">
    <text evidence="1">The sequence shown here is derived from an EMBL/GenBank/DDBJ whole genome shotgun (WGS) entry which is preliminary data.</text>
</comment>
<proteinExistence type="predicted"/>
<name>A0A267MI03_9FIRM</name>
<dbReference type="RefSeq" id="WP_095133944.1">
    <property type="nucleotide sequence ID" value="NZ_NIBG01000009.1"/>
</dbReference>
<evidence type="ECO:0000313" key="1">
    <source>
        <dbReference type="EMBL" id="PAB59214.1"/>
    </source>
</evidence>
<keyword evidence="2" id="KW-1185">Reference proteome</keyword>
<gene>
    <name evidence="1" type="ORF">CCE28_11895</name>
</gene>
<dbReference type="AlphaFoldDB" id="A0A267MI03"/>
<dbReference type="OrthoDB" id="1953106at2"/>
<sequence length="153" mass="17970">MDFIPKEKLIRKIMPIHQRVNAVNFLNLSKKFSTICGSTCTCKLFTDSKKNQWTFKYFSNDSIDISIRFCHDNLSTTPYVYIDTFCVNSTNEDNPIDDKILKLIISNIKNLDFHNIVLKIHREDMVPLFLNNNFKKSSFNELSMSLKTRFIPF</sequence>
<organism evidence="1 2">
    <name type="scientific">Anaeromicrobium sediminis</name>
    <dbReference type="NCBI Taxonomy" id="1478221"/>
    <lineage>
        <taxon>Bacteria</taxon>
        <taxon>Bacillati</taxon>
        <taxon>Bacillota</taxon>
        <taxon>Clostridia</taxon>
        <taxon>Peptostreptococcales</taxon>
        <taxon>Thermotaleaceae</taxon>
        <taxon>Anaeromicrobium</taxon>
    </lineage>
</organism>